<evidence type="ECO:0000313" key="1">
    <source>
        <dbReference type="EMBL" id="KAF7429401.1"/>
    </source>
</evidence>
<dbReference type="AlphaFoldDB" id="A0A834P5P1"/>
<dbReference type="EMBL" id="JACSDY010000004">
    <property type="protein sequence ID" value="KAF7429401.1"/>
    <property type="molecule type" value="Genomic_DNA"/>
</dbReference>
<comment type="caution">
    <text evidence="1">The sequence shown here is derived from an EMBL/GenBank/DDBJ whole genome shotgun (WGS) entry which is preliminary data.</text>
</comment>
<name>A0A834P5P1_VESPE</name>
<organism evidence="1 2">
    <name type="scientific">Vespula pensylvanica</name>
    <name type="common">Western yellow jacket</name>
    <name type="synonym">Wasp</name>
    <dbReference type="NCBI Taxonomy" id="30213"/>
    <lineage>
        <taxon>Eukaryota</taxon>
        <taxon>Metazoa</taxon>
        <taxon>Ecdysozoa</taxon>
        <taxon>Arthropoda</taxon>
        <taxon>Hexapoda</taxon>
        <taxon>Insecta</taxon>
        <taxon>Pterygota</taxon>
        <taxon>Neoptera</taxon>
        <taxon>Endopterygota</taxon>
        <taxon>Hymenoptera</taxon>
        <taxon>Apocrita</taxon>
        <taxon>Aculeata</taxon>
        <taxon>Vespoidea</taxon>
        <taxon>Vespidae</taxon>
        <taxon>Vespinae</taxon>
        <taxon>Vespula</taxon>
    </lineage>
</organism>
<dbReference type="Proteomes" id="UP000600918">
    <property type="component" value="Unassembled WGS sequence"/>
</dbReference>
<sequence length="134" mass="14959">MVAGFAIFMKYRYPKNLVGCSRSDTIWFLDSALEIVLAPYGCNLFFGWLSLVECRLTQSATVCDEERSVNKVAVAIANRAKCPPNLYALSINNEGKAGNRKVLQHGSRSYARAILNKQRQSQHSPVVSTKRFVS</sequence>
<gene>
    <name evidence="1" type="ORF">H0235_005799</name>
</gene>
<evidence type="ECO:0000313" key="2">
    <source>
        <dbReference type="Proteomes" id="UP000600918"/>
    </source>
</evidence>
<keyword evidence="2" id="KW-1185">Reference proteome</keyword>
<reference evidence="1" key="1">
    <citation type="journal article" date="2020" name="G3 (Bethesda)">
        <title>High-Quality Assemblies for Three Invasive Social Wasps from the &lt;i&gt;Vespula&lt;/i&gt; Genus.</title>
        <authorList>
            <person name="Harrop T.W.R."/>
            <person name="Guhlin J."/>
            <person name="McLaughlin G.M."/>
            <person name="Permina E."/>
            <person name="Stockwell P."/>
            <person name="Gilligan J."/>
            <person name="Le Lec M.F."/>
            <person name="Gruber M.A.M."/>
            <person name="Quinn O."/>
            <person name="Lovegrove M."/>
            <person name="Duncan E.J."/>
            <person name="Remnant E.J."/>
            <person name="Van Eeckhoven J."/>
            <person name="Graham B."/>
            <person name="Knapp R.A."/>
            <person name="Langford K.W."/>
            <person name="Kronenberg Z."/>
            <person name="Press M.O."/>
            <person name="Eacker S.M."/>
            <person name="Wilson-Rankin E.E."/>
            <person name="Purcell J."/>
            <person name="Lester P.J."/>
            <person name="Dearden P.K."/>
        </authorList>
    </citation>
    <scope>NUCLEOTIDE SEQUENCE</scope>
    <source>
        <strain evidence="1">Volc-1</strain>
    </source>
</reference>
<accession>A0A834P5P1</accession>
<protein>
    <submittedName>
        <fullName evidence="1">Uncharacterized protein</fullName>
    </submittedName>
</protein>
<proteinExistence type="predicted"/>